<keyword evidence="1" id="KW-0812">Transmembrane</keyword>
<proteinExistence type="predicted"/>
<evidence type="ECO:0000313" key="3">
    <source>
        <dbReference type="WBParaSite" id="SSTP_0000492100.1"/>
    </source>
</evidence>
<protein>
    <submittedName>
        <fullName evidence="3 4">Uncharacterized protein</fullName>
    </submittedName>
</protein>
<dbReference type="Proteomes" id="UP000035681">
    <property type="component" value="Unplaced"/>
</dbReference>
<keyword evidence="1" id="KW-1133">Transmembrane helix</keyword>
<keyword evidence="1" id="KW-0472">Membrane</keyword>
<evidence type="ECO:0000313" key="4">
    <source>
        <dbReference type="WBParaSite" id="TCONS_00013109.p1"/>
    </source>
</evidence>
<evidence type="ECO:0000313" key="2">
    <source>
        <dbReference type="Proteomes" id="UP000035681"/>
    </source>
</evidence>
<dbReference type="WBParaSite" id="TCONS_00013109.p1">
    <property type="protein sequence ID" value="TCONS_00013109.p1"/>
    <property type="gene ID" value="XLOC_008908"/>
</dbReference>
<reference evidence="3" key="1">
    <citation type="submission" date="2015-08" db="UniProtKB">
        <authorList>
            <consortium name="WormBaseParasite"/>
        </authorList>
    </citation>
    <scope>IDENTIFICATION</scope>
</reference>
<dbReference type="WBParaSite" id="SSTP_0000492100.1">
    <property type="protein sequence ID" value="SSTP_0000492100.1"/>
    <property type="gene ID" value="SSTP_0000492100"/>
</dbReference>
<accession>A0A0K0E5Y7</accession>
<evidence type="ECO:0000256" key="1">
    <source>
        <dbReference type="SAM" id="Phobius"/>
    </source>
</evidence>
<keyword evidence="2" id="KW-1185">Reference proteome</keyword>
<name>A0A0K0E5Y7_STRER</name>
<sequence>MEKFSLTIHNKINCNEDLAWHREVKFVIHHNNATNECTNEMKLLFVSKKFVIINQISGLQGSNSISNQLLTYNKNHKFFNYPDCLQRNKLYYKFENDLYIDVDKEGFWTNEKINPKHFDNHVLNLFESKNLSVNAFILGVEVYLNINPHAIQLIGYHKEASNVTISFNALSNYYEAFTKLPLNDNEVNIQIGMQALKEANNKVASKIFKKLCEKKNENLKNLMHIHTPEEKVRAYLERNDVTYLGKNEFGEYIVEICKRTEGEVIYSNHQVGNICFNYLPVKTKNGKLMFSDNDNYLHHFSESKKCGEVVSEETFQNNFSYYEDKGDSFYEMFSNWIMKKLHLYDRTIKLGWWSFRLQKFKNVIIFFVVIICIILSIPTIYIGHKLGIFEAIFSICKWIHENVGEYYDIITDTLRCFNFKNLKKPEQVPLNEVNV</sequence>
<organism evidence="3">
    <name type="scientific">Strongyloides stercoralis</name>
    <name type="common">Threadworm</name>
    <dbReference type="NCBI Taxonomy" id="6248"/>
    <lineage>
        <taxon>Eukaryota</taxon>
        <taxon>Metazoa</taxon>
        <taxon>Ecdysozoa</taxon>
        <taxon>Nematoda</taxon>
        <taxon>Chromadorea</taxon>
        <taxon>Rhabditida</taxon>
        <taxon>Tylenchina</taxon>
        <taxon>Panagrolaimomorpha</taxon>
        <taxon>Strongyloidoidea</taxon>
        <taxon>Strongyloididae</taxon>
        <taxon>Strongyloides</taxon>
    </lineage>
</organism>
<feature type="transmembrane region" description="Helical" evidence="1">
    <location>
        <begin position="363"/>
        <end position="383"/>
    </location>
</feature>
<dbReference type="AlphaFoldDB" id="A0A0K0E5Y7"/>